<protein>
    <submittedName>
        <fullName evidence="4">Uncharacterized protein</fullName>
    </submittedName>
</protein>
<proteinExistence type="predicted"/>
<evidence type="ECO:0000256" key="1">
    <source>
        <dbReference type="ARBA" id="ARBA00022441"/>
    </source>
</evidence>
<dbReference type="InterPro" id="IPR015915">
    <property type="entry name" value="Kelch-typ_b-propeller"/>
</dbReference>
<dbReference type="AlphaFoldDB" id="A0A2U1J5M3"/>
<gene>
    <name evidence="4" type="ORF">BB558_003565</name>
</gene>
<name>A0A2U1J5M3_SMIAN</name>
<reference evidence="4 5" key="1">
    <citation type="journal article" date="2018" name="MBio">
        <title>Comparative Genomics Reveals the Core Gene Toolbox for the Fungus-Insect Symbiosis.</title>
        <authorList>
            <person name="Wang Y."/>
            <person name="Stata M."/>
            <person name="Wang W."/>
            <person name="Stajich J.E."/>
            <person name="White M.M."/>
            <person name="Moncalvo J.M."/>
        </authorList>
    </citation>
    <scope>NUCLEOTIDE SEQUENCE [LARGE SCALE GENOMIC DNA]</scope>
    <source>
        <strain evidence="4 5">AUS-126-30</strain>
    </source>
</reference>
<dbReference type="PANTHER" id="PTHR46093:SF3">
    <property type="entry name" value="ACYL-COA-BINDING DOMAIN-CONTAINING PROTEIN 4"/>
    <property type="match status" value="1"/>
</dbReference>
<keyword evidence="2" id="KW-0677">Repeat</keyword>
<feature type="region of interest" description="Disordered" evidence="3">
    <location>
        <begin position="32"/>
        <end position="54"/>
    </location>
</feature>
<dbReference type="InterPro" id="IPR006652">
    <property type="entry name" value="Kelch_1"/>
</dbReference>
<organism evidence="4 5">
    <name type="scientific">Smittium angustum</name>
    <dbReference type="NCBI Taxonomy" id="133377"/>
    <lineage>
        <taxon>Eukaryota</taxon>
        <taxon>Fungi</taxon>
        <taxon>Fungi incertae sedis</taxon>
        <taxon>Zoopagomycota</taxon>
        <taxon>Kickxellomycotina</taxon>
        <taxon>Harpellomycetes</taxon>
        <taxon>Harpellales</taxon>
        <taxon>Legeriomycetaceae</taxon>
        <taxon>Smittium</taxon>
    </lineage>
</organism>
<accession>A0A2U1J5M3</accession>
<dbReference type="EMBL" id="MBFU01000336">
    <property type="protein sequence ID" value="PWA00380.1"/>
    <property type="molecule type" value="Genomic_DNA"/>
</dbReference>
<evidence type="ECO:0000256" key="3">
    <source>
        <dbReference type="SAM" id="MobiDB-lite"/>
    </source>
</evidence>
<sequence length="518" mass="57980">MFNEIVPERDSQRIQRSSLGYSQSIRMKSLLNGTRTRISESDTRTTNKSSAISPSIKSSNNILKSIYKSEKNNSIVNESKSNANTTPISRNDSELYTNNYSFDGIEYSNINDIITRDTPHSSSRLSIFTNNSIQQLDKLNTSAFGKEGNKEQTIIKTQNPNTPKHPSPTNSPCGTLYWCRISPMGNIPPKLKSSTLVAYKDKYGISPKLLLFGGTNGESLSNRVYKFDVHTLVWRRVQTRGIVAPCLRSHAAAVNSNNEMFVFGGVGHNKNDIRKQAVISNRLLVFDIANSHWVEPKTVKDLPECRRSHACFFYKNDLELDESYYIFGGGNGKVALGDLYKFEIVKRNPIVVKPTLVETKGTIPQPRGYHSCTVVGDKMVLYGGSDGSCHFEEVFVLDLKSMTWSKFPLNHPNPRLGHSAVLLGPYLFIIWGNNGSEYLDSIQVLDLEKMIWVYPEISAHGNIRRGYHTTALVDNRIFSFGGSDGSKAFNDTSVLELGTFGFVGNRHKFDIKTVDSLD</sequence>
<dbReference type="Pfam" id="PF01344">
    <property type="entry name" value="Kelch_1"/>
    <property type="match status" value="1"/>
</dbReference>
<dbReference type="Gene3D" id="2.120.10.80">
    <property type="entry name" value="Kelch-type beta propeller"/>
    <property type="match status" value="2"/>
</dbReference>
<dbReference type="PANTHER" id="PTHR46093">
    <property type="entry name" value="ACYL-COA-BINDING DOMAIN-CONTAINING PROTEIN 5"/>
    <property type="match status" value="1"/>
</dbReference>
<dbReference type="Proteomes" id="UP000245591">
    <property type="component" value="Unassembled WGS sequence"/>
</dbReference>
<keyword evidence="5" id="KW-1185">Reference proteome</keyword>
<evidence type="ECO:0000256" key="2">
    <source>
        <dbReference type="ARBA" id="ARBA00022737"/>
    </source>
</evidence>
<evidence type="ECO:0000313" key="5">
    <source>
        <dbReference type="Proteomes" id="UP000245591"/>
    </source>
</evidence>
<dbReference type="SUPFAM" id="SSF117281">
    <property type="entry name" value="Kelch motif"/>
    <property type="match status" value="1"/>
</dbReference>
<dbReference type="SMART" id="SM00612">
    <property type="entry name" value="Kelch"/>
    <property type="match status" value="4"/>
</dbReference>
<dbReference type="Pfam" id="PF24681">
    <property type="entry name" value="Kelch_KLHDC2_KLHL20_DRC7"/>
    <property type="match status" value="1"/>
</dbReference>
<evidence type="ECO:0000313" key="4">
    <source>
        <dbReference type="EMBL" id="PWA00380.1"/>
    </source>
</evidence>
<comment type="caution">
    <text evidence="4">The sequence shown here is derived from an EMBL/GenBank/DDBJ whole genome shotgun (WGS) entry which is preliminary data.</text>
</comment>
<keyword evidence="1" id="KW-0880">Kelch repeat</keyword>